<dbReference type="Gene3D" id="2.30.110.10">
    <property type="entry name" value="Electron Transport, Fmn-binding Protein, Chain A"/>
    <property type="match status" value="1"/>
</dbReference>
<evidence type="ECO:0000313" key="4">
    <source>
        <dbReference type="EMBL" id="MDQ1150884.1"/>
    </source>
</evidence>
<proteinExistence type="inferred from homology"/>
<organism evidence="4 5">
    <name type="scientific">Sphingobacterium zeae</name>
    <dbReference type="NCBI Taxonomy" id="1776859"/>
    <lineage>
        <taxon>Bacteria</taxon>
        <taxon>Pseudomonadati</taxon>
        <taxon>Bacteroidota</taxon>
        <taxon>Sphingobacteriia</taxon>
        <taxon>Sphingobacteriales</taxon>
        <taxon>Sphingobacteriaceae</taxon>
        <taxon>Sphingobacterium</taxon>
    </lineage>
</organism>
<dbReference type="EMBL" id="JAUTBA010000001">
    <property type="protein sequence ID" value="MDQ1150884.1"/>
    <property type="molecule type" value="Genomic_DNA"/>
</dbReference>
<dbReference type="Pfam" id="PF01613">
    <property type="entry name" value="Flavin_Reduct"/>
    <property type="match status" value="1"/>
</dbReference>
<dbReference type="InterPro" id="IPR012349">
    <property type="entry name" value="Split_barrel_FMN-bd"/>
</dbReference>
<dbReference type="PANTHER" id="PTHR43567">
    <property type="entry name" value="FLAVOREDOXIN-RELATED-RELATED"/>
    <property type="match status" value="1"/>
</dbReference>
<comment type="caution">
    <text evidence="4">The sequence shown here is derived from an EMBL/GenBank/DDBJ whole genome shotgun (WGS) entry which is preliminary data.</text>
</comment>
<feature type="chain" id="PRO_5047100274" evidence="2">
    <location>
        <begin position="21"/>
        <end position="211"/>
    </location>
</feature>
<protein>
    <submittedName>
        <fullName evidence="4">Flavin reductase (DIM6/NTAB) family NADH-FMN oxidoreductase RutF</fullName>
    </submittedName>
</protein>
<feature type="domain" description="Flavin reductase like" evidence="3">
    <location>
        <begin position="59"/>
        <end position="210"/>
    </location>
</feature>
<dbReference type="PROSITE" id="PS51257">
    <property type="entry name" value="PROKAR_LIPOPROTEIN"/>
    <property type="match status" value="1"/>
</dbReference>
<gene>
    <name evidence="4" type="ORF">QE382_002868</name>
</gene>
<dbReference type="PANTHER" id="PTHR43567:SF5">
    <property type="entry name" value="HYPOTHETICAL CYTOSOLIC PROTEIN"/>
    <property type="match status" value="1"/>
</dbReference>
<evidence type="ECO:0000259" key="3">
    <source>
        <dbReference type="Pfam" id="PF01613"/>
    </source>
</evidence>
<name>A0ABU0U7E5_9SPHI</name>
<sequence length="211" mass="24293">MKIKMLWRLLPLILVLSSCGNGIKPPIKPTNSIKRNSGWQSQYDHIDPKDLPDNVIELFSEQWMVVTAGKENVFNSMVISWGGLGFIWEKPVAFTFINSSRYTYQFLLQENSYTLSVFSEKYRRSLRILGNKSGKSNDKVKEAGLIPIKTPSGLMAYKEARMIIECKNIMIQDLDYNKASPSYQIADMYKNSPNSHHNMFISEITNIWLKK</sequence>
<dbReference type="InterPro" id="IPR052174">
    <property type="entry name" value="Flavoredoxin"/>
</dbReference>
<dbReference type="InterPro" id="IPR002563">
    <property type="entry name" value="Flavin_Rdtase-like_dom"/>
</dbReference>
<dbReference type="SUPFAM" id="SSF50475">
    <property type="entry name" value="FMN-binding split barrel"/>
    <property type="match status" value="1"/>
</dbReference>
<keyword evidence="5" id="KW-1185">Reference proteome</keyword>
<accession>A0ABU0U7E5</accession>
<comment type="similarity">
    <text evidence="1">Belongs to the flavoredoxin family.</text>
</comment>
<evidence type="ECO:0000313" key="5">
    <source>
        <dbReference type="Proteomes" id="UP001244640"/>
    </source>
</evidence>
<dbReference type="RefSeq" id="WP_307186455.1">
    <property type="nucleotide sequence ID" value="NZ_JAUTBA010000001.1"/>
</dbReference>
<reference evidence="4 5" key="1">
    <citation type="submission" date="2023-07" db="EMBL/GenBank/DDBJ databases">
        <title>Functional and genomic diversity of the sorghum phyllosphere microbiome.</title>
        <authorList>
            <person name="Shade A."/>
        </authorList>
    </citation>
    <scope>NUCLEOTIDE SEQUENCE [LARGE SCALE GENOMIC DNA]</scope>
    <source>
        <strain evidence="4 5">SORGH_AS_0892</strain>
    </source>
</reference>
<evidence type="ECO:0000256" key="2">
    <source>
        <dbReference type="SAM" id="SignalP"/>
    </source>
</evidence>
<feature type="signal peptide" evidence="2">
    <location>
        <begin position="1"/>
        <end position="20"/>
    </location>
</feature>
<dbReference type="Proteomes" id="UP001244640">
    <property type="component" value="Unassembled WGS sequence"/>
</dbReference>
<keyword evidence="2" id="KW-0732">Signal</keyword>
<evidence type="ECO:0000256" key="1">
    <source>
        <dbReference type="ARBA" id="ARBA00038054"/>
    </source>
</evidence>